<keyword evidence="3" id="KW-1185">Reference proteome</keyword>
<keyword evidence="1" id="KW-0812">Transmembrane</keyword>
<protein>
    <submittedName>
        <fullName evidence="2">Uncharacterized protein</fullName>
    </submittedName>
</protein>
<feature type="transmembrane region" description="Helical" evidence="1">
    <location>
        <begin position="402"/>
        <end position="423"/>
    </location>
</feature>
<feature type="transmembrane region" description="Helical" evidence="1">
    <location>
        <begin position="215"/>
        <end position="237"/>
    </location>
</feature>
<feature type="transmembrane region" description="Helical" evidence="1">
    <location>
        <begin position="270"/>
        <end position="288"/>
    </location>
</feature>
<organism evidence="2 3">
    <name type="scientific">Virgisporangium ochraceum</name>
    <dbReference type="NCBI Taxonomy" id="65505"/>
    <lineage>
        <taxon>Bacteria</taxon>
        <taxon>Bacillati</taxon>
        <taxon>Actinomycetota</taxon>
        <taxon>Actinomycetes</taxon>
        <taxon>Micromonosporales</taxon>
        <taxon>Micromonosporaceae</taxon>
        <taxon>Virgisporangium</taxon>
    </lineage>
</organism>
<feature type="transmembrane region" description="Helical" evidence="1">
    <location>
        <begin position="108"/>
        <end position="126"/>
    </location>
</feature>
<feature type="transmembrane region" description="Helical" evidence="1">
    <location>
        <begin position="378"/>
        <end position="395"/>
    </location>
</feature>
<dbReference type="AlphaFoldDB" id="A0A8J4A877"/>
<feature type="transmembrane region" description="Helical" evidence="1">
    <location>
        <begin position="294"/>
        <end position="323"/>
    </location>
</feature>
<evidence type="ECO:0000313" key="3">
    <source>
        <dbReference type="Proteomes" id="UP000635606"/>
    </source>
</evidence>
<feature type="transmembrane region" description="Helical" evidence="1">
    <location>
        <begin position="466"/>
        <end position="488"/>
    </location>
</feature>
<feature type="transmembrane region" description="Helical" evidence="1">
    <location>
        <begin position="77"/>
        <end position="96"/>
    </location>
</feature>
<proteinExistence type="predicted"/>
<gene>
    <name evidence="2" type="ORF">Voc01_096380</name>
</gene>
<feature type="transmembrane region" description="Helical" evidence="1">
    <location>
        <begin position="12"/>
        <end position="37"/>
    </location>
</feature>
<feature type="transmembrane region" description="Helical" evidence="1">
    <location>
        <begin position="435"/>
        <end position="454"/>
    </location>
</feature>
<dbReference type="Proteomes" id="UP000635606">
    <property type="component" value="Unassembled WGS sequence"/>
</dbReference>
<comment type="caution">
    <text evidence="2">The sequence shown here is derived from an EMBL/GenBank/DDBJ whole genome shotgun (WGS) entry which is preliminary data.</text>
</comment>
<name>A0A8J4A877_9ACTN</name>
<reference evidence="2" key="1">
    <citation type="submission" date="2021-01" db="EMBL/GenBank/DDBJ databases">
        <title>Whole genome shotgun sequence of Virgisporangium ochraceum NBRC 16418.</title>
        <authorList>
            <person name="Komaki H."/>
            <person name="Tamura T."/>
        </authorList>
    </citation>
    <scope>NUCLEOTIDE SEQUENCE</scope>
    <source>
        <strain evidence="2">NBRC 16418</strain>
    </source>
</reference>
<dbReference type="EMBL" id="BOPH01000143">
    <property type="protein sequence ID" value="GIJ74721.1"/>
    <property type="molecule type" value="Genomic_DNA"/>
</dbReference>
<keyword evidence="1" id="KW-0472">Membrane</keyword>
<feature type="transmembrane region" description="Helical" evidence="1">
    <location>
        <begin position="335"/>
        <end position="358"/>
    </location>
</feature>
<feature type="transmembrane region" description="Helical" evidence="1">
    <location>
        <begin position="49"/>
        <end position="70"/>
    </location>
</feature>
<sequence>MARAGAALALAWLLPTVTYLLGIAVVVPVVVLVGTAGLLRGGRTLLDRLVLALAVLLGATCGGALLFAVWPFGMHPVAVGGLALTVLVLVAVLTGRRPTLPRPDLSDLLTLGAAVAVAAFAALPLLRRSRTDRLAVVLAGEDLSRHLSLYDGIRDLGGYAFQKWDAAHALMYGGMVTYPQGQHMLAGLLDGFVRSSGDDLGSGLSAMDHYLGSHVLGYGLFALVMVWAAQWVAAGVLTPLRRIVLTGVVTTMVVVGDLVGNLVLNYTTTVLGLAEMALLVAVLARGVAGTRQQLVTIACLVVAVGFTYYLFLPAALLAVLAWLVVHRRRVLRHRVATAVTVVVAAPVALLPVTLGLFLAGQAQALLRGGELRPSRDHLIALGAAVTGAVLFTRCRRARIWRTYLAVLAAAGLLGAALLAYQAAAEGGNGYYANKALHLVLVVLLVGLGALLHLLPSPRRGPDPRRAWLQALAPGLAAALVVSGAFGLVRGDAPYRPTNGTTWPKIWWFAQRRNDVDARAIDRLLAMPAPPADVAVIVYDVDPFRAYFQTLFLGTFQRRSGRIAHGLYLGPPVDEPDRLGHQLRELPGPVEIVVASDDAEAHARQTVARYPDRRVEVVRLPS</sequence>
<evidence type="ECO:0000256" key="1">
    <source>
        <dbReference type="SAM" id="Phobius"/>
    </source>
</evidence>
<accession>A0A8J4A877</accession>
<evidence type="ECO:0000313" key="2">
    <source>
        <dbReference type="EMBL" id="GIJ74721.1"/>
    </source>
</evidence>
<feature type="transmembrane region" description="Helical" evidence="1">
    <location>
        <begin position="243"/>
        <end position="263"/>
    </location>
</feature>
<keyword evidence="1" id="KW-1133">Transmembrane helix</keyword>